<sequence>MEVPVAFYLCQLGGEGRPEEYSVKDKDINSLSHSFRLCKSRVDSLDAHHGTPPSMAAARVASPSLPEKGGWEGSCESCPQRCDDFEYTIATTTITFATATATATVISITTAKNTATKTTIIAAAVSTAFPRFPHCPNISDGKSTRCRPFPAVVREWY</sequence>
<evidence type="ECO:0000313" key="2">
    <source>
        <dbReference type="Proteomes" id="UP000324222"/>
    </source>
</evidence>
<dbReference type="Proteomes" id="UP000324222">
    <property type="component" value="Unassembled WGS sequence"/>
</dbReference>
<evidence type="ECO:0000313" key="1">
    <source>
        <dbReference type="EMBL" id="MPC51865.1"/>
    </source>
</evidence>
<reference evidence="1 2" key="1">
    <citation type="submission" date="2019-05" db="EMBL/GenBank/DDBJ databases">
        <title>Another draft genome of Portunus trituberculatus and its Hox gene families provides insights of decapod evolution.</title>
        <authorList>
            <person name="Jeong J.-H."/>
            <person name="Song I."/>
            <person name="Kim S."/>
            <person name="Choi T."/>
            <person name="Kim D."/>
            <person name="Ryu S."/>
            <person name="Kim W."/>
        </authorList>
    </citation>
    <scope>NUCLEOTIDE SEQUENCE [LARGE SCALE GENOMIC DNA]</scope>
    <source>
        <tissue evidence="1">Muscle</tissue>
    </source>
</reference>
<protein>
    <submittedName>
        <fullName evidence="1">Uncharacterized protein</fullName>
    </submittedName>
</protein>
<accession>A0A5B7G370</accession>
<gene>
    <name evidence="1" type="ORF">E2C01_045719</name>
</gene>
<dbReference type="AlphaFoldDB" id="A0A5B7G370"/>
<keyword evidence="2" id="KW-1185">Reference proteome</keyword>
<name>A0A5B7G370_PORTR</name>
<organism evidence="1 2">
    <name type="scientific">Portunus trituberculatus</name>
    <name type="common">Swimming crab</name>
    <name type="synonym">Neptunus trituberculatus</name>
    <dbReference type="NCBI Taxonomy" id="210409"/>
    <lineage>
        <taxon>Eukaryota</taxon>
        <taxon>Metazoa</taxon>
        <taxon>Ecdysozoa</taxon>
        <taxon>Arthropoda</taxon>
        <taxon>Crustacea</taxon>
        <taxon>Multicrustacea</taxon>
        <taxon>Malacostraca</taxon>
        <taxon>Eumalacostraca</taxon>
        <taxon>Eucarida</taxon>
        <taxon>Decapoda</taxon>
        <taxon>Pleocyemata</taxon>
        <taxon>Brachyura</taxon>
        <taxon>Eubrachyura</taxon>
        <taxon>Portunoidea</taxon>
        <taxon>Portunidae</taxon>
        <taxon>Portuninae</taxon>
        <taxon>Portunus</taxon>
    </lineage>
</organism>
<dbReference type="EMBL" id="VSRR010010468">
    <property type="protein sequence ID" value="MPC51865.1"/>
    <property type="molecule type" value="Genomic_DNA"/>
</dbReference>
<proteinExistence type="predicted"/>
<comment type="caution">
    <text evidence="1">The sequence shown here is derived from an EMBL/GenBank/DDBJ whole genome shotgun (WGS) entry which is preliminary data.</text>
</comment>